<dbReference type="Proteomes" id="UP000030063">
    <property type="component" value="Unassembled WGS sequence"/>
</dbReference>
<keyword evidence="6 9" id="KW-1133">Transmembrane helix</keyword>
<dbReference type="AlphaFoldDB" id="A0A0A1YG35"/>
<dbReference type="Pfam" id="PF02653">
    <property type="entry name" value="BPD_transp_2"/>
    <property type="match status" value="1"/>
</dbReference>
<dbReference type="STRING" id="1395571.TMS3_0115470"/>
<evidence type="ECO:0000256" key="1">
    <source>
        <dbReference type="ARBA" id="ARBA00004429"/>
    </source>
</evidence>
<reference evidence="10 11" key="1">
    <citation type="journal article" date="2014" name="Genome Announc.">
        <title>Draft Genome Sequence of Petroleum Oil-Degrading Marine Bacterium Pseudomonas taeanensis Strain MS-3, Isolated from a Crude Oil-Contaminated Seashore.</title>
        <authorList>
            <person name="Lee S.Y."/>
            <person name="Kim S.H."/>
            <person name="Lee D.G."/>
            <person name="Shin S."/>
            <person name="Yun S.H."/>
            <person name="Choi C.W."/>
            <person name="Chung Y.H."/>
            <person name="Choi J.S."/>
            <person name="Kahng H.Y."/>
            <person name="Kim S.I."/>
        </authorList>
    </citation>
    <scope>NUCLEOTIDE SEQUENCE [LARGE SCALE GENOMIC DNA]</scope>
    <source>
        <strain evidence="10 11">MS-3</strain>
    </source>
</reference>
<feature type="transmembrane region" description="Helical" evidence="9">
    <location>
        <begin position="97"/>
        <end position="115"/>
    </location>
</feature>
<keyword evidence="5" id="KW-0029">Amino-acid transport</keyword>
<evidence type="ECO:0000256" key="5">
    <source>
        <dbReference type="ARBA" id="ARBA00022970"/>
    </source>
</evidence>
<feature type="transmembrane region" description="Helical" evidence="9">
    <location>
        <begin position="267"/>
        <end position="285"/>
    </location>
</feature>
<evidence type="ECO:0000256" key="2">
    <source>
        <dbReference type="ARBA" id="ARBA00022448"/>
    </source>
</evidence>
<sequence>MDFSTVLIQTMNGLQYGLLLFLIASGLTLIFGIMQIINLAHGALYMVGAYLAFWLTALTGNLFLAILLGLPLAALLGVLIERFLMQALYRRDHLDQVLMTFGMILVIDSLRSIAWGNDVHSVAIPALLEGSIQLTETLEYPVYRLFISAVCGLIALAMYGVLQRTRLGIVIRGGASNREMVQGLGINIRVIYSLVFAAGTALTAFAGMIAAPVSSVYPGMGNQILIIAFVVVVIGGLGSIRGAFLAALLVGLTATWGAVLVPEYAGMAIYLLMAVVLLFKPRGLFA</sequence>
<protein>
    <submittedName>
        <fullName evidence="10">ABC transporter permease</fullName>
    </submittedName>
</protein>
<dbReference type="OrthoDB" id="9807115at2"/>
<evidence type="ECO:0000256" key="6">
    <source>
        <dbReference type="ARBA" id="ARBA00022989"/>
    </source>
</evidence>
<comment type="caution">
    <text evidence="10">The sequence shown here is derived from an EMBL/GenBank/DDBJ whole genome shotgun (WGS) entry which is preliminary data.</text>
</comment>
<evidence type="ECO:0000256" key="8">
    <source>
        <dbReference type="ARBA" id="ARBA00037998"/>
    </source>
</evidence>
<dbReference type="eggNOG" id="COG0559">
    <property type="taxonomic scope" value="Bacteria"/>
</dbReference>
<dbReference type="CDD" id="cd06582">
    <property type="entry name" value="TM_PBP1_LivH_like"/>
    <property type="match status" value="1"/>
</dbReference>
<dbReference type="GO" id="GO:0005886">
    <property type="term" value="C:plasma membrane"/>
    <property type="evidence" value="ECO:0007669"/>
    <property type="project" value="UniProtKB-SubCell"/>
</dbReference>
<gene>
    <name evidence="10" type="ORF">TMS3_0115470</name>
</gene>
<keyword evidence="3" id="KW-1003">Cell membrane</keyword>
<evidence type="ECO:0000313" key="11">
    <source>
        <dbReference type="Proteomes" id="UP000030063"/>
    </source>
</evidence>
<name>A0A0A1YG35_9PSED</name>
<dbReference type="InterPro" id="IPR001851">
    <property type="entry name" value="ABC_transp_permease"/>
</dbReference>
<keyword evidence="4 9" id="KW-0812">Transmembrane</keyword>
<feature type="transmembrane region" description="Helical" evidence="9">
    <location>
        <begin position="13"/>
        <end position="32"/>
    </location>
</feature>
<evidence type="ECO:0000256" key="7">
    <source>
        <dbReference type="ARBA" id="ARBA00023136"/>
    </source>
</evidence>
<dbReference type="InterPro" id="IPR052157">
    <property type="entry name" value="BCAA_transport_permease"/>
</dbReference>
<evidence type="ECO:0000256" key="4">
    <source>
        <dbReference type="ARBA" id="ARBA00022692"/>
    </source>
</evidence>
<feature type="transmembrane region" description="Helical" evidence="9">
    <location>
        <begin position="39"/>
        <end position="57"/>
    </location>
</feature>
<feature type="transmembrane region" description="Helical" evidence="9">
    <location>
        <begin position="63"/>
        <end position="85"/>
    </location>
</feature>
<dbReference type="RefSeq" id="WP_025166113.1">
    <property type="nucleotide sequence ID" value="NZ_AWSQ01000004.1"/>
</dbReference>
<proteinExistence type="inferred from homology"/>
<evidence type="ECO:0000256" key="3">
    <source>
        <dbReference type="ARBA" id="ARBA00022475"/>
    </source>
</evidence>
<accession>A0A0A1YG35</accession>
<feature type="transmembrane region" description="Helical" evidence="9">
    <location>
        <begin position="190"/>
        <end position="210"/>
    </location>
</feature>
<keyword evidence="7 9" id="KW-0472">Membrane</keyword>
<evidence type="ECO:0000313" key="10">
    <source>
        <dbReference type="EMBL" id="KFX68882.1"/>
    </source>
</evidence>
<dbReference type="PANTHER" id="PTHR11795:SF442">
    <property type="entry name" value="ABC TRANSPORTER ATP-BINDING PROTEIN"/>
    <property type="match status" value="1"/>
</dbReference>
<keyword evidence="2" id="KW-0813">Transport</keyword>
<feature type="transmembrane region" description="Helical" evidence="9">
    <location>
        <begin position="142"/>
        <end position="162"/>
    </location>
</feature>
<dbReference type="GO" id="GO:0022857">
    <property type="term" value="F:transmembrane transporter activity"/>
    <property type="evidence" value="ECO:0007669"/>
    <property type="project" value="InterPro"/>
</dbReference>
<dbReference type="EMBL" id="AWSQ01000004">
    <property type="protein sequence ID" value="KFX68882.1"/>
    <property type="molecule type" value="Genomic_DNA"/>
</dbReference>
<organism evidence="10 11">
    <name type="scientific">Pseudomonas taeanensis MS-3</name>
    <dbReference type="NCBI Taxonomy" id="1395571"/>
    <lineage>
        <taxon>Bacteria</taxon>
        <taxon>Pseudomonadati</taxon>
        <taxon>Pseudomonadota</taxon>
        <taxon>Gammaproteobacteria</taxon>
        <taxon>Pseudomonadales</taxon>
        <taxon>Pseudomonadaceae</taxon>
        <taxon>Pseudomonas</taxon>
    </lineage>
</organism>
<keyword evidence="11" id="KW-1185">Reference proteome</keyword>
<evidence type="ECO:0000256" key="9">
    <source>
        <dbReference type="SAM" id="Phobius"/>
    </source>
</evidence>
<comment type="subcellular location">
    <subcellularLocation>
        <location evidence="1">Cell inner membrane</location>
        <topology evidence="1">Multi-pass membrane protein</topology>
    </subcellularLocation>
</comment>
<dbReference type="GO" id="GO:0006865">
    <property type="term" value="P:amino acid transport"/>
    <property type="evidence" value="ECO:0007669"/>
    <property type="project" value="UniProtKB-KW"/>
</dbReference>
<dbReference type="PANTHER" id="PTHR11795">
    <property type="entry name" value="BRANCHED-CHAIN AMINO ACID TRANSPORT SYSTEM PERMEASE PROTEIN LIVH"/>
    <property type="match status" value="1"/>
</dbReference>
<comment type="similarity">
    <text evidence="8">Belongs to the binding-protein-dependent transport system permease family. LivHM subfamily.</text>
</comment>